<evidence type="ECO:0000256" key="6">
    <source>
        <dbReference type="RuleBase" id="RU361187"/>
    </source>
</evidence>
<evidence type="ECO:0000313" key="10">
    <source>
        <dbReference type="Proteomes" id="UP000696573"/>
    </source>
</evidence>
<feature type="active site" description="Proton donor" evidence="4">
    <location>
        <position position="219"/>
    </location>
</feature>
<reference evidence="9" key="1">
    <citation type="submission" date="2021-10" db="EMBL/GenBank/DDBJ databases">
        <authorList>
            <person name="Piombo E."/>
        </authorList>
    </citation>
    <scope>NUCLEOTIDE SEQUENCE</scope>
</reference>
<proteinExistence type="inferred from homology"/>
<sequence length="594" mass="66389">MPNNYSSPIVSMKLFQLTLLVLFLALSTLPTQAQEANSTFFNPVLPGWHSDPSCIRVDDTFYCVTSTFIAFPGLPIYASKDLKNWRLISHVWNRESQLPGVSWNTTIQQDGMWAPTIRYHDNEFWVICEYILNGATLEDVGDGTLGVLFRTTDPWSDEAWTDPLIFHPNKIDPDIFWDDDGKVYVATQGIVLQELDLITGELTQPAISIWNGTGGNWPEGPHIYKRDGWYYLLIAEGGTGSKHAVTISRAKKIYGPYESNPANPILTNRNTTEYFQRVGHGDLFDDVDGNWWALVHASRCGNEFKVHPMGRESVIAPARWDEVGWPVIDTVRGEMETWPLPAENRDVPGDGYFNGEPDEFDWDASSVIPKHFLHHRVPRYENFEFTEDGLEIVPSRSNLTGNYGGDISLTGQRGISFVGRRQTQTIFNFSVDVSISATQVGQEAGITAFLAQENHMEIALAYLKPCNEEAGLFVRFRSHGALRSPSAQFRLPSDWVDAESVRLHIQARDPDNYVLGASLRDGEILELGTASAELISRLDSAKSGTFIGALLGVYATCNGAGEGMDCPEGGLGKFQRWRYSPVAQYVDYDRSVPV</sequence>
<dbReference type="OrthoDB" id="2139957at2759"/>
<dbReference type="Pfam" id="PF04616">
    <property type="entry name" value="Glyco_hydro_43"/>
    <property type="match status" value="1"/>
</dbReference>
<accession>A0A9N9YFG3</accession>
<feature type="active site" description="Proton acceptor" evidence="4">
    <location>
        <position position="51"/>
    </location>
</feature>
<evidence type="ECO:0000256" key="2">
    <source>
        <dbReference type="ARBA" id="ARBA00022801"/>
    </source>
</evidence>
<dbReference type="InterPro" id="IPR023296">
    <property type="entry name" value="Glyco_hydro_beta-prop_sf"/>
</dbReference>
<keyword evidence="10" id="KW-1185">Reference proteome</keyword>
<keyword evidence="2 6" id="KW-0378">Hydrolase</keyword>
<dbReference type="InterPro" id="IPR051795">
    <property type="entry name" value="Glycosyl_Hydrlase_43"/>
</dbReference>
<dbReference type="GO" id="GO:0004553">
    <property type="term" value="F:hydrolase activity, hydrolyzing O-glycosyl compounds"/>
    <property type="evidence" value="ECO:0007669"/>
    <property type="project" value="InterPro"/>
</dbReference>
<dbReference type="AlphaFoldDB" id="A0A9N9YFG3"/>
<evidence type="ECO:0000256" key="7">
    <source>
        <dbReference type="SAM" id="SignalP"/>
    </source>
</evidence>
<evidence type="ECO:0000256" key="1">
    <source>
        <dbReference type="ARBA" id="ARBA00009865"/>
    </source>
</evidence>
<dbReference type="PANTHER" id="PTHR42812:SF17">
    <property type="entry name" value="BETA-XYLOSIDASE C-TERMINAL CONCANAVALIN A-LIKE DOMAIN-CONTAINING PROTEIN-RELATED"/>
    <property type="match status" value="1"/>
</dbReference>
<evidence type="ECO:0000256" key="5">
    <source>
        <dbReference type="PIRSR" id="PIRSR606710-2"/>
    </source>
</evidence>
<comment type="similarity">
    <text evidence="1 6">Belongs to the glycosyl hydrolase 43 family.</text>
</comment>
<evidence type="ECO:0000256" key="3">
    <source>
        <dbReference type="ARBA" id="ARBA00023295"/>
    </source>
</evidence>
<dbReference type="GO" id="GO:0005975">
    <property type="term" value="P:carbohydrate metabolic process"/>
    <property type="evidence" value="ECO:0007669"/>
    <property type="project" value="InterPro"/>
</dbReference>
<name>A0A9N9YFG3_9HYPO</name>
<evidence type="ECO:0000256" key="4">
    <source>
        <dbReference type="PIRSR" id="PIRSR606710-1"/>
    </source>
</evidence>
<dbReference type="Gene3D" id="2.115.10.20">
    <property type="entry name" value="Glycosyl hydrolase domain, family 43"/>
    <property type="match status" value="1"/>
</dbReference>
<dbReference type="InterPro" id="IPR041542">
    <property type="entry name" value="GH43_C2"/>
</dbReference>
<dbReference type="CDD" id="cd18833">
    <property type="entry name" value="GH43_PcXyl-like"/>
    <property type="match status" value="1"/>
</dbReference>
<dbReference type="SUPFAM" id="SSF75005">
    <property type="entry name" value="Arabinanase/levansucrase/invertase"/>
    <property type="match status" value="1"/>
</dbReference>
<evidence type="ECO:0000313" key="9">
    <source>
        <dbReference type="EMBL" id="CAH0021636.1"/>
    </source>
</evidence>
<dbReference type="Pfam" id="PF17851">
    <property type="entry name" value="GH43_C2"/>
    <property type="match status" value="1"/>
</dbReference>
<gene>
    <name evidence="9" type="ORF">CRHIZ90672A_00010315</name>
</gene>
<dbReference type="EMBL" id="CABFNQ020000659">
    <property type="protein sequence ID" value="CAH0021636.1"/>
    <property type="molecule type" value="Genomic_DNA"/>
</dbReference>
<feature type="site" description="Important for catalytic activity, responsible for pKa modulation of the active site Glu and correct orientation of both the proton donor and substrate" evidence="5">
    <location>
        <position position="172"/>
    </location>
</feature>
<dbReference type="InterPro" id="IPR006710">
    <property type="entry name" value="Glyco_hydro_43"/>
</dbReference>
<keyword evidence="3 6" id="KW-0326">Glycosidase</keyword>
<dbReference type="Proteomes" id="UP000696573">
    <property type="component" value="Unassembled WGS sequence"/>
</dbReference>
<comment type="caution">
    <text evidence="9">The sequence shown here is derived from an EMBL/GenBank/DDBJ whole genome shotgun (WGS) entry which is preliminary data.</text>
</comment>
<feature type="chain" id="PRO_5040142485" description="Beta-xylosidase C-terminal Concanavalin A-like domain-containing protein" evidence="7">
    <location>
        <begin position="34"/>
        <end position="594"/>
    </location>
</feature>
<organism evidence="9 10">
    <name type="scientific">Clonostachys rhizophaga</name>
    <dbReference type="NCBI Taxonomy" id="160324"/>
    <lineage>
        <taxon>Eukaryota</taxon>
        <taxon>Fungi</taxon>
        <taxon>Dikarya</taxon>
        <taxon>Ascomycota</taxon>
        <taxon>Pezizomycotina</taxon>
        <taxon>Sordariomycetes</taxon>
        <taxon>Hypocreomycetidae</taxon>
        <taxon>Hypocreales</taxon>
        <taxon>Bionectriaceae</taxon>
        <taxon>Clonostachys</taxon>
    </lineage>
</organism>
<feature type="domain" description="Beta-xylosidase C-terminal Concanavalin A-like" evidence="8">
    <location>
        <begin position="366"/>
        <end position="562"/>
    </location>
</feature>
<feature type="signal peptide" evidence="7">
    <location>
        <begin position="1"/>
        <end position="33"/>
    </location>
</feature>
<protein>
    <recommendedName>
        <fullName evidence="8">Beta-xylosidase C-terminal Concanavalin A-like domain-containing protein</fullName>
    </recommendedName>
</protein>
<dbReference type="SUPFAM" id="SSF49899">
    <property type="entry name" value="Concanavalin A-like lectins/glucanases"/>
    <property type="match status" value="1"/>
</dbReference>
<evidence type="ECO:0000259" key="8">
    <source>
        <dbReference type="Pfam" id="PF17851"/>
    </source>
</evidence>
<dbReference type="InterPro" id="IPR013320">
    <property type="entry name" value="ConA-like_dom_sf"/>
</dbReference>
<dbReference type="Gene3D" id="2.60.120.200">
    <property type="match status" value="1"/>
</dbReference>
<dbReference type="PANTHER" id="PTHR42812">
    <property type="entry name" value="BETA-XYLOSIDASE"/>
    <property type="match status" value="1"/>
</dbReference>
<keyword evidence="7" id="KW-0732">Signal</keyword>